<dbReference type="InterPro" id="IPR039538">
    <property type="entry name" value="BetI_C"/>
</dbReference>
<proteinExistence type="predicted"/>
<dbReference type="SUPFAM" id="SSF46689">
    <property type="entry name" value="Homeodomain-like"/>
    <property type="match status" value="1"/>
</dbReference>
<dbReference type="PANTHER" id="PTHR30055">
    <property type="entry name" value="HTH-TYPE TRANSCRIPTIONAL REGULATOR RUTR"/>
    <property type="match status" value="1"/>
</dbReference>
<evidence type="ECO:0000313" key="7">
    <source>
        <dbReference type="EMBL" id="TCZ70206.1"/>
    </source>
</evidence>
<dbReference type="PROSITE" id="PS50977">
    <property type="entry name" value="HTH_TETR_2"/>
    <property type="match status" value="1"/>
</dbReference>
<dbReference type="InterPro" id="IPR001647">
    <property type="entry name" value="HTH_TetR"/>
</dbReference>
<dbReference type="Pfam" id="PF13977">
    <property type="entry name" value="TetR_C_6"/>
    <property type="match status" value="1"/>
</dbReference>
<keyword evidence="2" id="KW-0805">Transcription regulation</keyword>
<dbReference type="PANTHER" id="PTHR30055:SF226">
    <property type="entry name" value="HTH-TYPE TRANSCRIPTIONAL REGULATOR PKSA"/>
    <property type="match status" value="1"/>
</dbReference>
<keyword evidence="3 5" id="KW-0238">DNA-binding</keyword>
<evidence type="ECO:0000256" key="2">
    <source>
        <dbReference type="ARBA" id="ARBA00023015"/>
    </source>
</evidence>
<dbReference type="Proteomes" id="UP000295418">
    <property type="component" value="Unassembled WGS sequence"/>
</dbReference>
<evidence type="ECO:0000256" key="5">
    <source>
        <dbReference type="PROSITE-ProRule" id="PRU00335"/>
    </source>
</evidence>
<name>A0A4R4DYA1_9BACL</name>
<feature type="DNA-binding region" description="H-T-H motif" evidence="5">
    <location>
        <begin position="31"/>
        <end position="50"/>
    </location>
</feature>
<keyword evidence="4" id="KW-0804">Transcription</keyword>
<evidence type="ECO:0000256" key="3">
    <source>
        <dbReference type="ARBA" id="ARBA00023125"/>
    </source>
</evidence>
<dbReference type="GO" id="GO:0000976">
    <property type="term" value="F:transcription cis-regulatory region binding"/>
    <property type="evidence" value="ECO:0007669"/>
    <property type="project" value="TreeGrafter"/>
</dbReference>
<evidence type="ECO:0000313" key="8">
    <source>
        <dbReference type="Proteomes" id="UP000295418"/>
    </source>
</evidence>
<dbReference type="Gene3D" id="1.10.357.10">
    <property type="entry name" value="Tetracycline Repressor, domain 2"/>
    <property type="match status" value="1"/>
</dbReference>
<dbReference type="AlphaFoldDB" id="A0A4R4DYA1"/>
<organism evidence="7 8">
    <name type="scientific">Paenibacillus albiflavus</name>
    <dbReference type="NCBI Taxonomy" id="2545760"/>
    <lineage>
        <taxon>Bacteria</taxon>
        <taxon>Bacillati</taxon>
        <taxon>Bacillota</taxon>
        <taxon>Bacilli</taxon>
        <taxon>Bacillales</taxon>
        <taxon>Paenibacillaceae</taxon>
        <taxon>Paenibacillus</taxon>
    </lineage>
</organism>
<dbReference type="InterPro" id="IPR036271">
    <property type="entry name" value="Tet_transcr_reg_TetR-rel_C_sf"/>
</dbReference>
<dbReference type="RefSeq" id="WP_132420461.1">
    <property type="nucleotide sequence ID" value="NZ_SKFG01000045.1"/>
</dbReference>
<evidence type="ECO:0000256" key="4">
    <source>
        <dbReference type="ARBA" id="ARBA00023163"/>
    </source>
</evidence>
<dbReference type="InterPro" id="IPR009057">
    <property type="entry name" value="Homeodomain-like_sf"/>
</dbReference>
<feature type="domain" description="HTH tetR-type" evidence="6">
    <location>
        <begin position="8"/>
        <end position="68"/>
    </location>
</feature>
<dbReference type="InterPro" id="IPR050109">
    <property type="entry name" value="HTH-type_TetR-like_transc_reg"/>
</dbReference>
<dbReference type="SUPFAM" id="SSF48498">
    <property type="entry name" value="Tetracyclin repressor-like, C-terminal domain"/>
    <property type="match status" value="1"/>
</dbReference>
<evidence type="ECO:0000256" key="1">
    <source>
        <dbReference type="ARBA" id="ARBA00022491"/>
    </source>
</evidence>
<comment type="caution">
    <text evidence="7">The sequence shown here is derived from an EMBL/GenBank/DDBJ whole genome shotgun (WGS) entry which is preliminary data.</text>
</comment>
<reference evidence="7 8" key="1">
    <citation type="submission" date="2019-03" db="EMBL/GenBank/DDBJ databases">
        <authorList>
            <person name="Kim M.K.M."/>
        </authorList>
    </citation>
    <scope>NUCLEOTIDE SEQUENCE [LARGE SCALE GENOMIC DNA]</scope>
    <source>
        <strain evidence="7 8">18JY21-1</strain>
    </source>
</reference>
<keyword evidence="8" id="KW-1185">Reference proteome</keyword>
<dbReference type="GO" id="GO:0003700">
    <property type="term" value="F:DNA-binding transcription factor activity"/>
    <property type="evidence" value="ECO:0007669"/>
    <property type="project" value="TreeGrafter"/>
</dbReference>
<protein>
    <submittedName>
        <fullName evidence="7">TetR family transcriptional regulator</fullName>
    </submittedName>
</protein>
<accession>A0A4R4DYA1</accession>
<gene>
    <name evidence="7" type="ORF">E0485_23335</name>
</gene>
<keyword evidence="1" id="KW-0678">Repressor</keyword>
<evidence type="ECO:0000259" key="6">
    <source>
        <dbReference type="PROSITE" id="PS50977"/>
    </source>
</evidence>
<sequence>MPKQVNHEERKQLIAEAMWRVILEQGMAGATLRNVAKEANLSLGSLRHDFPTQEGLLIYAMELVKERATARIMTVAMQKLPPKEQILRILIELIPTTKETLAEMEVWFAFTAHVRHKAEEFDAMHDSIYPNIQKMLGTLKQANLLMEHIPTDIEAERLYAVVDGLALHAMLDPARVNLERVTEVLQHHLDSIFREE</sequence>
<dbReference type="OrthoDB" id="9816296at2"/>
<dbReference type="Pfam" id="PF00440">
    <property type="entry name" value="TetR_N"/>
    <property type="match status" value="1"/>
</dbReference>
<dbReference type="EMBL" id="SKFG01000045">
    <property type="protein sequence ID" value="TCZ70206.1"/>
    <property type="molecule type" value="Genomic_DNA"/>
</dbReference>